<feature type="region of interest" description="Disordered" evidence="1">
    <location>
        <begin position="28"/>
        <end position="51"/>
    </location>
</feature>
<dbReference type="Proteomes" id="UP001515480">
    <property type="component" value="Unassembled WGS sequence"/>
</dbReference>
<protein>
    <submittedName>
        <fullName evidence="2">Uncharacterized protein</fullName>
    </submittedName>
</protein>
<evidence type="ECO:0000256" key="1">
    <source>
        <dbReference type="SAM" id="MobiDB-lite"/>
    </source>
</evidence>
<proteinExistence type="predicted"/>
<gene>
    <name evidence="2" type="ORF">AB1Y20_018488</name>
</gene>
<feature type="compositionally biased region" description="Basic and acidic residues" evidence="1">
    <location>
        <begin position="28"/>
        <end position="44"/>
    </location>
</feature>
<feature type="region of interest" description="Disordered" evidence="1">
    <location>
        <begin position="94"/>
        <end position="118"/>
    </location>
</feature>
<accession>A0AB34JRS0</accession>
<evidence type="ECO:0000313" key="3">
    <source>
        <dbReference type="Proteomes" id="UP001515480"/>
    </source>
</evidence>
<sequence>MAAARGETGFMGQLTECRDAEMRVRGAGEVRDVGRHERGGKAEEVGPGERAQGWARVTARARSFLRLSRGLTLSTALDLPSHFPLLRKITLSSPRARDTAHTHTRTRATWRAESATPL</sequence>
<organism evidence="2 3">
    <name type="scientific">Prymnesium parvum</name>
    <name type="common">Toxic golden alga</name>
    <dbReference type="NCBI Taxonomy" id="97485"/>
    <lineage>
        <taxon>Eukaryota</taxon>
        <taxon>Haptista</taxon>
        <taxon>Haptophyta</taxon>
        <taxon>Prymnesiophyceae</taxon>
        <taxon>Prymnesiales</taxon>
        <taxon>Prymnesiaceae</taxon>
        <taxon>Prymnesium</taxon>
    </lineage>
</organism>
<keyword evidence="3" id="KW-1185">Reference proteome</keyword>
<dbReference type="EMBL" id="JBGBPQ010000005">
    <property type="protein sequence ID" value="KAL1523552.1"/>
    <property type="molecule type" value="Genomic_DNA"/>
</dbReference>
<evidence type="ECO:0000313" key="2">
    <source>
        <dbReference type="EMBL" id="KAL1523552.1"/>
    </source>
</evidence>
<name>A0AB34JRS0_PRYPA</name>
<reference evidence="2 3" key="1">
    <citation type="journal article" date="2024" name="Science">
        <title>Giant polyketide synthase enzymes in the biosynthesis of giant marine polyether toxins.</title>
        <authorList>
            <person name="Fallon T.R."/>
            <person name="Shende V.V."/>
            <person name="Wierzbicki I.H."/>
            <person name="Pendleton A.L."/>
            <person name="Watervoot N.F."/>
            <person name="Auber R.P."/>
            <person name="Gonzalez D.J."/>
            <person name="Wisecaver J.H."/>
            <person name="Moore B.S."/>
        </authorList>
    </citation>
    <scope>NUCLEOTIDE SEQUENCE [LARGE SCALE GENOMIC DNA]</scope>
    <source>
        <strain evidence="2 3">12B1</strain>
    </source>
</reference>
<dbReference type="AlphaFoldDB" id="A0AB34JRS0"/>
<comment type="caution">
    <text evidence="2">The sequence shown here is derived from an EMBL/GenBank/DDBJ whole genome shotgun (WGS) entry which is preliminary data.</text>
</comment>